<comment type="function">
    <text evidence="9">CRISPR (clustered regularly interspaced short palindromic repeat), is an adaptive immune system that provides protection against mobile genetic elements (viruses, transposable elements and conjugative plasmids). CRISPR clusters contain sequences complementary to antecedent mobile elements and target invading nucleic acids. CRISPR clusters are transcribed and processed into CRISPR RNA (crRNA). Functions as a ssRNA-specific endoribonuclease. Involved in the integration of spacer DNA into the CRISPR cassette.</text>
</comment>
<name>A0ABR7FZR0_9FIRM</name>
<comment type="caution">
    <text evidence="10">The sequence shown here is derived from an EMBL/GenBank/DDBJ whole genome shotgun (WGS) entry which is preliminary data.</text>
</comment>
<protein>
    <recommendedName>
        <fullName evidence="9">CRISPR-associated endoribonuclease Cas2</fullName>
        <ecNumber evidence="9">3.1.-.-</ecNumber>
    </recommendedName>
</protein>
<accession>A0ABR7FZR0</accession>
<evidence type="ECO:0000256" key="2">
    <source>
        <dbReference type="ARBA" id="ARBA00009959"/>
    </source>
</evidence>
<evidence type="ECO:0000256" key="1">
    <source>
        <dbReference type="ARBA" id="ARBA00001946"/>
    </source>
</evidence>
<keyword evidence="8 9" id="KW-0051">Antiviral defense</keyword>
<feature type="binding site" evidence="9">
    <location>
        <position position="8"/>
    </location>
    <ligand>
        <name>Mg(2+)</name>
        <dbReference type="ChEBI" id="CHEBI:18420"/>
        <note>catalytic</note>
    </ligand>
</feature>
<dbReference type="RefSeq" id="WP_186836667.1">
    <property type="nucleotide sequence ID" value="NZ_JACOPD010000004.1"/>
</dbReference>
<dbReference type="EC" id="3.1.-.-" evidence="9"/>
<comment type="subunit">
    <text evidence="9">Homodimer, forms a heterotetramer with a Cas1 homodimer.</text>
</comment>
<dbReference type="InterPro" id="IPR021127">
    <property type="entry name" value="CRISPR_associated_Cas2"/>
</dbReference>
<dbReference type="NCBIfam" id="TIGR01573">
    <property type="entry name" value="cas2"/>
    <property type="match status" value="1"/>
</dbReference>
<evidence type="ECO:0000256" key="5">
    <source>
        <dbReference type="ARBA" id="ARBA00022759"/>
    </source>
</evidence>
<evidence type="ECO:0000256" key="6">
    <source>
        <dbReference type="ARBA" id="ARBA00022801"/>
    </source>
</evidence>
<organism evidence="10 11">
    <name type="scientific">Lachnospira hominis</name>
    <name type="common">ex Liu et al. 2021</name>
    <dbReference type="NCBI Taxonomy" id="2763051"/>
    <lineage>
        <taxon>Bacteria</taxon>
        <taxon>Bacillati</taxon>
        <taxon>Bacillota</taxon>
        <taxon>Clostridia</taxon>
        <taxon>Lachnospirales</taxon>
        <taxon>Lachnospiraceae</taxon>
        <taxon>Lachnospira</taxon>
    </lineage>
</organism>
<dbReference type="SUPFAM" id="SSF143430">
    <property type="entry name" value="TTP0101/SSO1404-like"/>
    <property type="match status" value="1"/>
</dbReference>
<keyword evidence="11" id="KW-1185">Reference proteome</keyword>
<comment type="cofactor">
    <cofactor evidence="1 9">
        <name>Mg(2+)</name>
        <dbReference type="ChEBI" id="CHEBI:18420"/>
    </cofactor>
</comment>
<dbReference type="GO" id="GO:0004519">
    <property type="term" value="F:endonuclease activity"/>
    <property type="evidence" value="ECO:0007669"/>
    <property type="project" value="UniProtKB-KW"/>
</dbReference>
<proteinExistence type="inferred from homology"/>
<gene>
    <name evidence="9 10" type="primary">cas2</name>
    <name evidence="10" type="ORF">H8S01_06885</name>
</gene>
<evidence type="ECO:0000256" key="3">
    <source>
        <dbReference type="ARBA" id="ARBA00022722"/>
    </source>
</evidence>
<dbReference type="Proteomes" id="UP000628463">
    <property type="component" value="Unassembled WGS sequence"/>
</dbReference>
<comment type="similarity">
    <text evidence="2 9">Belongs to the CRISPR-associated endoribonuclease Cas2 protein family.</text>
</comment>
<sequence>MRVMVLFDLPTITEKNRAEYRKFHKFLIQEGFIMMQESVYTKLALNGTVAELIRKKVRKNKPPEGLIEMLIITEKQFSGIEYISGEEQNCVIDGEERLIVI</sequence>
<keyword evidence="3 9" id="KW-0540">Nuclease</keyword>
<keyword evidence="7 9" id="KW-0460">Magnesium</keyword>
<evidence type="ECO:0000256" key="9">
    <source>
        <dbReference type="HAMAP-Rule" id="MF_01471"/>
    </source>
</evidence>
<keyword evidence="4 9" id="KW-0479">Metal-binding</keyword>
<reference evidence="10 11" key="1">
    <citation type="submission" date="2020-08" db="EMBL/GenBank/DDBJ databases">
        <title>Genome public.</title>
        <authorList>
            <person name="Liu C."/>
            <person name="Sun Q."/>
        </authorList>
    </citation>
    <scope>NUCLEOTIDE SEQUENCE [LARGE SCALE GENOMIC DNA]</scope>
    <source>
        <strain evidence="10 11">NSJ-43</strain>
    </source>
</reference>
<evidence type="ECO:0000313" key="11">
    <source>
        <dbReference type="Proteomes" id="UP000628463"/>
    </source>
</evidence>
<evidence type="ECO:0000256" key="4">
    <source>
        <dbReference type="ARBA" id="ARBA00022723"/>
    </source>
</evidence>
<dbReference type="EMBL" id="JACOPD010000004">
    <property type="protein sequence ID" value="MBC5680681.1"/>
    <property type="molecule type" value="Genomic_DNA"/>
</dbReference>
<dbReference type="InterPro" id="IPR019199">
    <property type="entry name" value="Virulence_VapD/CRISPR_Cas2"/>
</dbReference>
<keyword evidence="6 9" id="KW-0378">Hydrolase</keyword>
<evidence type="ECO:0000256" key="8">
    <source>
        <dbReference type="ARBA" id="ARBA00023118"/>
    </source>
</evidence>
<dbReference type="Pfam" id="PF09827">
    <property type="entry name" value="CRISPR_Cas2"/>
    <property type="match status" value="1"/>
</dbReference>
<evidence type="ECO:0000256" key="7">
    <source>
        <dbReference type="ARBA" id="ARBA00022842"/>
    </source>
</evidence>
<keyword evidence="5 9" id="KW-0255">Endonuclease</keyword>
<evidence type="ECO:0000313" key="10">
    <source>
        <dbReference type="EMBL" id="MBC5680681.1"/>
    </source>
</evidence>
<dbReference type="HAMAP" id="MF_01471">
    <property type="entry name" value="Cas2"/>
    <property type="match status" value="1"/>
</dbReference>